<gene>
    <name evidence="3" type="ORF">FCS05_08195</name>
    <name evidence="2" type="ORF">HNQ10_001065</name>
</gene>
<dbReference type="InterPro" id="IPR016181">
    <property type="entry name" value="Acyl_CoA_acyltransferase"/>
</dbReference>
<proteinExistence type="predicted"/>
<dbReference type="PANTHER" id="PTHR43441:SF10">
    <property type="entry name" value="ACETYLTRANSFERASE"/>
    <property type="match status" value="1"/>
</dbReference>
<reference evidence="3 4" key="1">
    <citation type="submission" date="2019-04" db="EMBL/GenBank/DDBJ databases">
        <title>Deinococcus metalilatus MA1002 mutant No.5.</title>
        <authorList>
            <person name="Park W."/>
            <person name="Park C."/>
        </authorList>
    </citation>
    <scope>NUCLEOTIDE SEQUENCE [LARGE SCALE GENOMIC DNA]</scope>
    <source>
        <strain evidence="3 4">MA1002-m5</strain>
    </source>
</reference>
<dbReference type="RefSeq" id="WP_129119317.1">
    <property type="nucleotide sequence ID" value="NZ_BSUI01000016.1"/>
</dbReference>
<dbReference type="PROSITE" id="PS51186">
    <property type="entry name" value="GNAT"/>
    <property type="match status" value="1"/>
</dbReference>
<dbReference type="EMBL" id="JACHFV010000003">
    <property type="protein sequence ID" value="MBB5294251.1"/>
    <property type="molecule type" value="Genomic_DNA"/>
</dbReference>
<evidence type="ECO:0000313" key="3">
    <source>
        <dbReference type="EMBL" id="TLK27892.1"/>
    </source>
</evidence>
<dbReference type="Proteomes" id="UP000536909">
    <property type="component" value="Unassembled WGS sequence"/>
</dbReference>
<dbReference type="EMBL" id="VBRC01000005">
    <property type="protein sequence ID" value="TLK27892.1"/>
    <property type="molecule type" value="Genomic_DNA"/>
</dbReference>
<keyword evidence="5" id="KW-1185">Reference proteome</keyword>
<dbReference type="GO" id="GO:0005737">
    <property type="term" value="C:cytoplasm"/>
    <property type="evidence" value="ECO:0007669"/>
    <property type="project" value="TreeGrafter"/>
</dbReference>
<dbReference type="SUPFAM" id="SSF55729">
    <property type="entry name" value="Acyl-CoA N-acyltransferases (Nat)"/>
    <property type="match status" value="1"/>
</dbReference>
<organism evidence="3 4">
    <name type="scientific">Deinococcus metallilatus</name>
    <dbReference type="NCBI Taxonomy" id="1211322"/>
    <lineage>
        <taxon>Bacteria</taxon>
        <taxon>Thermotogati</taxon>
        <taxon>Deinococcota</taxon>
        <taxon>Deinococci</taxon>
        <taxon>Deinococcales</taxon>
        <taxon>Deinococcaceae</taxon>
        <taxon>Deinococcus</taxon>
    </lineage>
</organism>
<accession>A0AAJ5F587</accession>
<dbReference type="GO" id="GO:1990189">
    <property type="term" value="F:protein N-terminal-serine acetyltransferase activity"/>
    <property type="evidence" value="ECO:0007669"/>
    <property type="project" value="TreeGrafter"/>
</dbReference>
<dbReference type="InterPro" id="IPR000182">
    <property type="entry name" value="GNAT_dom"/>
</dbReference>
<dbReference type="Gene3D" id="3.40.630.30">
    <property type="match status" value="1"/>
</dbReference>
<name>A0AAJ5F587_9DEIO</name>
<sequence length="177" mass="19544">MLPTVTLQAGPFTLRPFSVRDSASICEAAHDPLIPLITTVPSPCDEAAALAFIERQHERLRTETGWSLAIAEGNGPALGQVGLWPQTQGRASVGYWVLAHARGRGLAAQALRAISHFGLSLPELSRLELYVEPWNEASWRTAEKVGYRREGLLRQYQNVGPERKDMFIYSLLPGELP</sequence>
<evidence type="ECO:0000313" key="5">
    <source>
        <dbReference type="Proteomes" id="UP000536909"/>
    </source>
</evidence>
<evidence type="ECO:0000313" key="4">
    <source>
        <dbReference type="Proteomes" id="UP000308000"/>
    </source>
</evidence>
<dbReference type="PANTHER" id="PTHR43441">
    <property type="entry name" value="RIBOSOMAL-PROTEIN-SERINE ACETYLTRANSFERASE"/>
    <property type="match status" value="1"/>
</dbReference>
<evidence type="ECO:0000259" key="1">
    <source>
        <dbReference type="PROSITE" id="PS51186"/>
    </source>
</evidence>
<comment type="caution">
    <text evidence="3">The sequence shown here is derived from an EMBL/GenBank/DDBJ whole genome shotgun (WGS) entry which is preliminary data.</text>
</comment>
<dbReference type="AlphaFoldDB" id="A0AAJ5F587"/>
<feature type="domain" description="N-acetyltransferase" evidence="1">
    <location>
        <begin position="12"/>
        <end position="174"/>
    </location>
</feature>
<protein>
    <submittedName>
        <fullName evidence="3">GNAT family N-acetyltransferase</fullName>
    </submittedName>
    <submittedName>
        <fullName evidence="2">RimJ/RimL family protein N-acetyltransferase</fullName>
    </submittedName>
</protein>
<dbReference type="GO" id="GO:0008999">
    <property type="term" value="F:protein-N-terminal-alanine acetyltransferase activity"/>
    <property type="evidence" value="ECO:0007669"/>
    <property type="project" value="TreeGrafter"/>
</dbReference>
<dbReference type="Proteomes" id="UP000308000">
    <property type="component" value="Unassembled WGS sequence"/>
</dbReference>
<evidence type="ECO:0000313" key="2">
    <source>
        <dbReference type="EMBL" id="MBB5294251.1"/>
    </source>
</evidence>
<dbReference type="Pfam" id="PF13302">
    <property type="entry name" value="Acetyltransf_3"/>
    <property type="match status" value="1"/>
</dbReference>
<reference evidence="2 5" key="2">
    <citation type="submission" date="2020-08" db="EMBL/GenBank/DDBJ databases">
        <title>Genomic Encyclopedia of Type Strains, Phase IV (KMG-IV): sequencing the most valuable type-strain genomes for metagenomic binning, comparative biology and taxonomic classification.</title>
        <authorList>
            <person name="Goeker M."/>
        </authorList>
    </citation>
    <scope>NUCLEOTIDE SEQUENCE [LARGE SCALE GENOMIC DNA]</scope>
    <source>
        <strain evidence="2 5">DSM 105434</strain>
    </source>
</reference>
<dbReference type="InterPro" id="IPR051908">
    <property type="entry name" value="Ribosomal_N-acetyltransferase"/>
</dbReference>